<dbReference type="EMBL" id="FN543108">
    <property type="protein sequence ID" value="CBA32760.1"/>
    <property type="molecule type" value="Genomic_DNA"/>
</dbReference>
<protein>
    <submittedName>
        <fullName evidence="1">Uncharacterized protein</fullName>
    </submittedName>
</protein>
<proteinExistence type="predicted"/>
<organism evidence="1">
    <name type="scientific">Curvibacter symbiont subsp. Hydra magnipapillata</name>
    <dbReference type="NCBI Taxonomy" id="667019"/>
    <lineage>
        <taxon>Bacteria</taxon>
        <taxon>Pseudomonadati</taxon>
        <taxon>Pseudomonadota</taxon>
        <taxon>Betaproteobacteria</taxon>
        <taxon>Burkholderiales</taxon>
        <taxon>Comamonadaceae</taxon>
        <taxon>Curvibacter</taxon>
    </lineage>
</organism>
<sequence length="49" mass="5497">METGSNRRIVRDCAFSGLTRNAIFAMHYRNVKFNTASRKLFSLCSAASP</sequence>
<name>C9YFL4_CURXX</name>
<accession>C9YFL4</accession>
<reference evidence="1" key="1">
    <citation type="journal article" date="2010" name="Nature">
        <title>The Dynamic genome of Hydra.</title>
        <authorList>
            <person name="Chapman J.A."/>
            <person name="Kirkness E.F."/>
            <person name="Simakov O."/>
            <person name="Hampson S.E."/>
            <person name="Mitros T."/>
            <person name="Weinmaier T."/>
            <person name="Rattei T."/>
            <person name="Balasubramanian P.G."/>
            <person name="Borman J."/>
            <person name="Busam D."/>
            <person name="Disbennett K."/>
            <person name="Pfannkoch C."/>
            <person name="Sumin N."/>
            <person name="Sutton G."/>
            <person name="Viswanathan L."/>
            <person name="Walenz B."/>
            <person name="Goodstein D.M."/>
            <person name="Hellsten U."/>
            <person name="Kawashima T."/>
            <person name="Prochnik S.E."/>
            <person name="Putnam N.H."/>
            <person name="Shu S."/>
            <person name="Blumberg B."/>
            <person name="Dana C.E."/>
            <person name="Gee L."/>
            <person name="Kibler D.F."/>
            <person name="Law L."/>
            <person name="Lindgens D."/>
            <person name="Martinez D.E."/>
            <person name="Peng J."/>
            <person name="Wigge P.A."/>
            <person name="Bertulat B."/>
            <person name="Guder C."/>
            <person name="Nakamura Y."/>
            <person name="Ozbek S."/>
            <person name="Watanabe H."/>
            <person name="Khalturin K."/>
            <person name="Hemmrich G."/>
            <person name="Franke A."/>
            <person name="Augustin R."/>
            <person name="Fraune S."/>
            <person name="Hayakawa E."/>
            <person name="Hayakawa S."/>
            <person name="Hirose M."/>
            <person name="Hwang J."/>
            <person name="Ikeo K."/>
            <person name="Nishimiya-Fujisawa C."/>
            <person name="Ogura A."/>
            <person name="Takahashi T."/>
            <person name="Steinmetz P.R."/>
            <person name="Zhang X."/>
            <person name="Aufschnaiter R."/>
            <person name="Eder M.K."/>
            <person name="Gorny A.K."/>
            <person name="Salvenmoser W."/>
            <person name="Heimberg A.M."/>
            <person name="Wheeler B.M."/>
            <person name="Peterson K.J."/>
            <person name="Boettger A."/>
            <person name="Tischler P."/>
            <person name="Wolf A."/>
            <person name="Gojobori T."/>
            <person name="Remington K.A."/>
            <person name="Strausberg R.L."/>
            <person name="Venter J."/>
            <person name="Technau U."/>
            <person name="Hobmayer B."/>
            <person name="Bosch T.C."/>
            <person name="Holstein T.W."/>
            <person name="Fujisawa T."/>
            <person name="Bode H.R."/>
            <person name="David C.N."/>
            <person name="Rokhsar D.S."/>
            <person name="Steele R.E."/>
        </authorList>
    </citation>
    <scope>NUCLEOTIDE SEQUENCE</scope>
</reference>
<evidence type="ECO:0000313" key="1">
    <source>
        <dbReference type="EMBL" id="CBA32760.1"/>
    </source>
</evidence>
<gene>
    <name evidence="1" type="ORF">Csp_B15640</name>
</gene>
<dbReference type="AlphaFoldDB" id="C9YFL4"/>